<dbReference type="STRING" id="1507870.A0A1V8SP15"/>
<evidence type="ECO:0000256" key="1">
    <source>
        <dbReference type="ARBA" id="ARBA00007473"/>
    </source>
</evidence>
<dbReference type="GO" id="GO:0030686">
    <property type="term" value="C:90S preribosome"/>
    <property type="evidence" value="ECO:0007669"/>
    <property type="project" value="TreeGrafter"/>
</dbReference>
<keyword evidence="5" id="KW-1185">Reference proteome</keyword>
<reference evidence="5" key="1">
    <citation type="submission" date="2017-03" db="EMBL/GenBank/DDBJ databases">
        <title>Genomes of endolithic fungi from Antarctica.</title>
        <authorList>
            <person name="Coleine C."/>
            <person name="Masonjones S."/>
            <person name="Stajich J.E."/>
        </authorList>
    </citation>
    <scope>NUCLEOTIDE SEQUENCE [LARGE SCALE GENOMIC DNA]</scope>
    <source>
        <strain evidence="5">CCFEE 5527</strain>
    </source>
</reference>
<dbReference type="InterPro" id="IPR018034">
    <property type="entry name" value="Kri1"/>
</dbReference>
<gene>
    <name evidence="4" type="ORF">B0A48_13526</name>
</gene>
<feature type="compositionally biased region" description="Acidic residues" evidence="2">
    <location>
        <begin position="90"/>
        <end position="101"/>
    </location>
</feature>
<feature type="region of interest" description="Disordered" evidence="2">
    <location>
        <begin position="406"/>
        <end position="505"/>
    </location>
</feature>
<evidence type="ECO:0000256" key="2">
    <source>
        <dbReference type="SAM" id="MobiDB-lite"/>
    </source>
</evidence>
<evidence type="ECO:0000313" key="5">
    <source>
        <dbReference type="Proteomes" id="UP000192596"/>
    </source>
</evidence>
<proteinExistence type="inferred from homology"/>
<feature type="domain" description="Kri1-like C-terminal" evidence="3">
    <location>
        <begin position="535"/>
        <end position="604"/>
    </location>
</feature>
<dbReference type="Proteomes" id="UP000192596">
    <property type="component" value="Unassembled WGS sequence"/>
</dbReference>
<dbReference type="PANTHER" id="PTHR14490:SF5">
    <property type="entry name" value="PROTEIN KRI1 HOMOLOG"/>
    <property type="match status" value="1"/>
</dbReference>
<feature type="compositionally biased region" description="Acidic residues" evidence="2">
    <location>
        <begin position="411"/>
        <end position="421"/>
    </location>
</feature>
<dbReference type="PANTHER" id="PTHR14490">
    <property type="entry name" value="ZINC FINGER, ZZ TYPE"/>
    <property type="match status" value="1"/>
</dbReference>
<protein>
    <recommendedName>
        <fullName evidence="3">Kri1-like C-terminal domain-containing protein</fullName>
    </recommendedName>
</protein>
<feature type="compositionally biased region" description="Basic residues" evidence="2">
    <location>
        <begin position="591"/>
        <end position="601"/>
    </location>
</feature>
<dbReference type="GO" id="GO:0000447">
    <property type="term" value="P:endonucleolytic cleavage in ITS1 to separate SSU-rRNA from 5.8S rRNA and LSU-rRNA from tricistronic rRNA transcript (SSU-rRNA, 5.8S rRNA, LSU-rRNA)"/>
    <property type="evidence" value="ECO:0007669"/>
    <property type="project" value="TreeGrafter"/>
</dbReference>
<organism evidence="4 5">
    <name type="scientific">Cryoendolithus antarcticus</name>
    <dbReference type="NCBI Taxonomy" id="1507870"/>
    <lineage>
        <taxon>Eukaryota</taxon>
        <taxon>Fungi</taxon>
        <taxon>Dikarya</taxon>
        <taxon>Ascomycota</taxon>
        <taxon>Pezizomycotina</taxon>
        <taxon>Dothideomycetes</taxon>
        <taxon>Dothideomycetidae</taxon>
        <taxon>Cladosporiales</taxon>
        <taxon>Cladosporiaceae</taxon>
        <taxon>Cryoendolithus</taxon>
    </lineage>
</organism>
<dbReference type="AlphaFoldDB" id="A0A1V8SP15"/>
<name>A0A1V8SP15_9PEZI</name>
<feature type="compositionally biased region" description="Basic and acidic residues" evidence="2">
    <location>
        <begin position="434"/>
        <end position="457"/>
    </location>
</feature>
<dbReference type="InterPro" id="IPR024626">
    <property type="entry name" value="Kri1-like_C"/>
</dbReference>
<comment type="similarity">
    <text evidence="1">Belongs to the KRI1 family.</text>
</comment>
<feature type="region of interest" description="Disordered" evidence="2">
    <location>
        <begin position="1"/>
        <end position="101"/>
    </location>
</feature>
<feature type="compositionally biased region" description="Basic and acidic residues" evidence="2">
    <location>
        <begin position="581"/>
        <end position="590"/>
    </location>
</feature>
<dbReference type="FunCoup" id="A0A1V8SP15">
    <property type="interactions" value="1130"/>
</dbReference>
<dbReference type="GO" id="GO:0005730">
    <property type="term" value="C:nucleolus"/>
    <property type="evidence" value="ECO:0007669"/>
    <property type="project" value="TreeGrafter"/>
</dbReference>
<dbReference type="Pfam" id="PF12936">
    <property type="entry name" value="Kri1_C"/>
    <property type="match status" value="1"/>
</dbReference>
<feature type="compositionally biased region" description="Polar residues" evidence="2">
    <location>
        <begin position="26"/>
        <end position="37"/>
    </location>
</feature>
<dbReference type="InParanoid" id="A0A1V8SP15"/>
<feature type="region of interest" description="Disordered" evidence="2">
    <location>
        <begin position="619"/>
        <end position="660"/>
    </location>
</feature>
<feature type="compositionally biased region" description="Basic and acidic residues" evidence="2">
    <location>
        <begin position="40"/>
        <end position="55"/>
    </location>
</feature>
<comment type="caution">
    <text evidence="4">The sequence shown here is derived from an EMBL/GenBank/DDBJ whole genome shotgun (WGS) entry which is preliminary data.</text>
</comment>
<sequence>MDRPAKRTKLLSDSEDSDDDQDDNTSKQPTFSVNSSYAARFEHNKKREDLSRLEGKYGNPSASAKPSFNGRQRPSSPHPSDDDSSSGSSEDSDADLVTADVDEEISATLDAIRKKDPRVYDANVKFFRDFEAGEAKEEGRKEKVMTLKDYHRANLMAGFTGAEGEEVEEKEEGVRTYGEEQEGLRRKVVGEMHGLVEGGEDEEEDDFKPKARGVHESLPTNGVEGKVVKPKKRKAARITETDVAAADKDPETFLSNFMAAQAWRPTSLVRPHAFDSDDSDEERRADGFEEAYNLRFEDPALANERLQTFSRDVAKYSVRRDELTGRQKAREREKEKKEAVQREREEEKARFRRLKIEEAEGKVKKIREAAGLSGKDVKIEEWKEVIEGDFDDDQWDAEMKRRFGEGYYAENEGEDDEDEDAGTNGKKKRKTKKPKWDDDIDIKDLVPEFDETIDRSDFALTSDEDDEEGGAPLPAGSDSDDTPAAPRPMTKASRQKEKTQQKITHRRDLAAITDIIDTSLPLANPALSTSLAKAKHAPVGFRYRATSPESLGLSSRDILFADDAALNQFAGLKKLAAFRDEGKKAKERGKMSSKKRLKKWRKETFGKSEAPVGGFEVVLGGGTEATGANGEEVGEGGEKKGKKRKRKGKNGSGEKDVAAA</sequence>
<accession>A0A1V8SP15</accession>
<feature type="region of interest" description="Disordered" evidence="2">
    <location>
        <begin position="195"/>
        <end position="234"/>
    </location>
</feature>
<feature type="compositionally biased region" description="Acidic residues" evidence="2">
    <location>
        <begin position="13"/>
        <end position="23"/>
    </location>
</feature>
<evidence type="ECO:0000259" key="3">
    <source>
        <dbReference type="Pfam" id="PF12936"/>
    </source>
</evidence>
<evidence type="ECO:0000313" key="4">
    <source>
        <dbReference type="EMBL" id="OQO00839.1"/>
    </source>
</evidence>
<dbReference type="EMBL" id="NAJO01000033">
    <property type="protein sequence ID" value="OQO00839.1"/>
    <property type="molecule type" value="Genomic_DNA"/>
</dbReference>
<feature type="compositionally biased region" description="Polar residues" evidence="2">
    <location>
        <begin position="60"/>
        <end position="73"/>
    </location>
</feature>
<dbReference type="OrthoDB" id="10252032at2759"/>
<feature type="region of interest" description="Disordered" evidence="2">
    <location>
        <begin position="581"/>
        <end position="602"/>
    </location>
</feature>
<feature type="region of interest" description="Disordered" evidence="2">
    <location>
        <begin position="320"/>
        <end position="346"/>
    </location>
</feature>
<feature type="compositionally biased region" description="Basic residues" evidence="2">
    <location>
        <begin position="640"/>
        <end position="649"/>
    </location>
</feature>
<dbReference type="Pfam" id="PF05178">
    <property type="entry name" value="Kri1"/>
    <property type="match status" value="1"/>
</dbReference>